<dbReference type="SFLD" id="SFLDG00002">
    <property type="entry name" value="C1.7:_P-type_atpase_like"/>
    <property type="match status" value="1"/>
</dbReference>
<dbReference type="Gene3D" id="1.20.1110.10">
    <property type="entry name" value="Calcium-transporting ATPase, transmembrane domain"/>
    <property type="match status" value="1"/>
</dbReference>
<feature type="binding site" evidence="16">
    <location>
        <position position="1054"/>
    </location>
    <ligand>
        <name>ATP</name>
        <dbReference type="ChEBI" id="CHEBI:30616"/>
    </ligand>
</feature>
<feature type="transmembrane region" description="Helical" evidence="18">
    <location>
        <begin position="389"/>
        <end position="410"/>
    </location>
</feature>
<feature type="binding site" evidence="16">
    <location>
        <position position="1078"/>
    </location>
    <ligand>
        <name>ATP</name>
        <dbReference type="ChEBI" id="CHEBI:30616"/>
    </ligand>
</feature>
<keyword evidence="7" id="KW-0256">Endoplasmic reticulum</keyword>
<feature type="transmembrane region" description="Helical" evidence="18">
    <location>
        <begin position="1243"/>
        <end position="1264"/>
    </location>
</feature>
<dbReference type="FunFam" id="3.40.50.1000:FF:000001">
    <property type="entry name" value="Phospholipid-transporting ATPase IC"/>
    <property type="match status" value="1"/>
</dbReference>
<keyword evidence="6 16" id="KW-0547">Nucleotide-binding</keyword>
<dbReference type="InterPro" id="IPR023214">
    <property type="entry name" value="HAD_sf"/>
</dbReference>
<dbReference type="GO" id="GO:0005789">
    <property type="term" value="C:endoplasmic reticulum membrane"/>
    <property type="evidence" value="ECO:0007669"/>
    <property type="project" value="UniProtKB-SubCell"/>
</dbReference>
<feature type="binding site" evidence="16">
    <location>
        <position position="457"/>
    </location>
    <ligand>
        <name>ATP</name>
        <dbReference type="ChEBI" id="CHEBI:30616"/>
    </ligand>
</feature>
<dbReference type="Proteomes" id="UP000504624">
    <property type="component" value="Unplaced"/>
</dbReference>
<keyword evidence="11 18" id="KW-1133">Transmembrane helix</keyword>
<dbReference type="GO" id="GO:1990531">
    <property type="term" value="C:phospholipid-translocating ATPase complex"/>
    <property type="evidence" value="ECO:0007669"/>
    <property type="project" value="UniProtKB-ARBA"/>
</dbReference>
<feature type="region of interest" description="Disordered" evidence="19">
    <location>
        <begin position="690"/>
        <end position="711"/>
    </location>
</feature>
<evidence type="ECO:0000256" key="14">
    <source>
        <dbReference type="ARBA" id="ARBA00050913"/>
    </source>
</evidence>
<keyword evidence="10 18" id="KW-1278">Translocase</keyword>
<evidence type="ECO:0000256" key="16">
    <source>
        <dbReference type="PIRSR" id="PIRSR606539-2"/>
    </source>
</evidence>
<evidence type="ECO:0000256" key="10">
    <source>
        <dbReference type="ARBA" id="ARBA00022967"/>
    </source>
</evidence>
<name>A0A6J0G980_9PASS</name>
<feature type="binding site" evidence="16">
    <location>
        <position position="456"/>
    </location>
    <ligand>
        <name>ATP</name>
        <dbReference type="ChEBI" id="CHEBI:30616"/>
    </ligand>
</feature>
<dbReference type="InterPro" id="IPR032630">
    <property type="entry name" value="P_typ_ATPase_c"/>
</dbReference>
<dbReference type="InterPro" id="IPR023299">
    <property type="entry name" value="ATPase_P-typ_cyto_dom_N"/>
</dbReference>
<dbReference type="SFLD" id="SFLDF00027">
    <property type="entry name" value="p-type_atpase"/>
    <property type="match status" value="1"/>
</dbReference>
<dbReference type="SUPFAM" id="SSF81653">
    <property type="entry name" value="Calcium ATPase, transduction domain A"/>
    <property type="match status" value="1"/>
</dbReference>
<dbReference type="RefSeq" id="XP_017660117.1">
    <property type="nucleotide sequence ID" value="XM_017804628.1"/>
</dbReference>
<dbReference type="FunFam" id="3.40.1110.10:FF:000009">
    <property type="entry name" value="Phospholipid-transporting ATPase"/>
    <property type="match status" value="1"/>
</dbReference>
<dbReference type="GO" id="GO:0016887">
    <property type="term" value="F:ATP hydrolysis activity"/>
    <property type="evidence" value="ECO:0007669"/>
    <property type="project" value="InterPro"/>
</dbReference>
<proteinExistence type="inferred from homology"/>
<evidence type="ECO:0000313" key="24">
    <source>
        <dbReference type="RefSeq" id="XP_017660125.1"/>
    </source>
</evidence>
<feature type="binding site" evidence="16">
    <location>
        <position position="938"/>
    </location>
    <ligand>
        <name>ATP</name>
        <dbReference type="ChEBI" id="CHEBI:30616"/>
    </ligand>
</feature>
<dbReference type="CDD" id="cd02073">
    <property type="entry name" value="P-type_ATPase_APLT_Dnf-like"/>
    <property type="match status" value="1"/>
</dbReference>
<dbReference type="Gene3D" id="3.40.50.1000">
    <property type="entry name" value="HAD superfamily/HAD-like"/>
    <property type="match status" value="2"/>
</dbReference>
<feature type="transmembrane region" description="Helical" evidence="18">
    <location>
        <begin position="1163"/>
        <end position="1184"/>
    </location>
</feature>
<protein>
    <recommendedName>
        <fullName evidence="18">Phospholipid-transporting ATPase</fullName>
        <ecNumber evidence="18">7.6.2.1</ecNumber>
    </recommendedName>
</protein>
<feature type="transmembrane region" description="Helical" evidence="18">
    <location>
        <begin position="114"/>
        <end position="132"/>
    </location>
</feature>
<feature type="transmembrane region" description="Helical" evidence="18">
    <location>
        <begin position="90"/>
        <end position="108"/>
    </location>
</feature>
<feature type="transmembrane region" description="Helical" evidence="18">
    <location>
        <begin position="1132"/>
        <end position="1151"/>
    </location>
</feature>
<feature type="binding site" evidence="16">
    <location>
        <position position="814"/>
    </location>
    <ligand>
        <name>ATP</name>
        <dbReference type="ChEBI" id="CHEBI:30616"/>
    </ligand>
</feature>
<feature type="active site" description="4-aspartylphosphate intermediate" evidence="15">
    <location>
        <position position="456"/>
    </location>
</feature>
<comment type="similarity">
    <text evidence="3 18">Belongs to the cation transport ATPase (P-type) (TC 3.A.3) family. Type IV subfamily.</text>
</comment>
<evidence type="ECO:0000256" key="18">
    <source>
        <dbReference type="RuleBase" id="RU362033"/>
    </source>
</evidence>
<dbReference type="Gene3D" id="3.40.1110.10">
    <property type="entry name" value="Calcium-transporting ATPase, cytoplasmic domain N"/>
    <property type="match status" value="2"/>
</dbReference>
<feature type="transmembrane region" description="Helical" evidence="18">
    <location>
        <begin position="340"/>
        <end position="361"/>
    </location>
</feature>
<dbReference type="Gene3D" id="2.70.150.10">
    <property type="entry name" value="Calcium-transporting ATPase, cytoplasmic transduction domain A"/>
    <property type="match status" value="1"/>
</dbReference>
<evidence type="ECO:0000256" key="9">
    <source>
        <dbReference type="ARBA" id="ARBA00022842"/>
    </source>
</evidence>
<evidence type="ECO:0000256" key="5">
    <source>
        <dbReference type="ARBA" id="ARBA00022723"/>
    </source>
</evidence>
<feature type="binding site" evidence="16">
    <location>
        <position position="458"/>
    </location>
    <ligand>
        <name>ATP</name>
        <dbReference type="ChEBI" id="CHEBI:30616"/>
    </ligand>
</feature>
<dbReference type="NCBIfam" id="TIGR01652">
    <property type="entry name" value="ATPase-Plipid"/>
    <property type="match status" value="2"/>
</dbReference>
<dbReference type="GO" id="GO:0005886">
    <property type="term" value="C:plasma membrane"/>
    <property type="evidence" value="ECO:0007669"/>
    <property type="project" value="TreeGrafter"/>
</dbReference>
<dbReference type="PRINTS" id="PR00119">
    <property type="entry name" value="CATATPASE"/>
</dbReference>
<dbReference type="GO" id="GO:0000287">
    <property type="term" value="F:magnesium ion binding"/>
    <property type="evidence" value="ECO:0007669"/>
    <property type="project" value="UniProtKB-UniRule"/>
</dbReference>
<dbReference type="InterPro" id="IPR036412">
    <property type="entry name" value="HAD-like_sf"/>
</dbReference>
<evidence type="ECO:0000313" key="23">
    <source>
        <dbReference type="RefSeq" id="XP_017660117.1"/>
    </source>
</evidence>
<dbReference type="GO" id="GO:0005524">
    <property type="term" value="F:ATP binding"/>
    <property type="evidence" value="ECO:0007669"/>
    <property type="project" value="UniProtKB-UniRule"/>
</dbReference>
<dbReference type="InterPro" id="IPR018303">
    <property type="entry name" value="ATPase_P-typ_P_site"/>
</dbReference>
<feature type="binding site" evidence="16">
    <location>
        <position position="858"/>
    </location>
    <ligand>
        <name>ATP</name>
        <dbReference type="ChEBI" id="CHEBI:30616"/>
    </ligand>
</feature>
<dbReference type="PANTHER" id="PTHR24092:SF84">
    <property type="entry name" value="PHOSPHOLIPID-TRANSPORTING ATPASE VD"/>
    <property type="match status" value="1"/>
</dbReference>
<evidence type="ECO:0000256" key="13">
    <source>
        <dbReference type="ARBA" id="ARBA00034036"/>
    </source>
</evidence>
<feature type="binding site" evidence="17">
    <location>
        <position position="456"/>
    </location>
    <ligand>
        <name>Mg(2+)</name>
        <dbReference type="ChEBI" id="CHEBI:18420"/>
    </ligand>
</feature>
<evidence type="ECO:0000256" key="15">
    <source>
        <dbReference type="PIRSR" id="PIRSR606539-1"/>
    </source>
</evidence>
<dbReference type="GO" id="GO:0140351">
    <property type="term" value="F:glycosylceramide flippase activity"/>
    <property type="evidence" value="ECO:0007669"/>
    <property type="project" value="UniProtKB-ARBA"/>
</dbReference>
<dbReference type="SUPFAM" id="SSF81660">
    <property type="entry name" value="Metal cation-transporting ATPase, ATP-binding domain N"/>
    <property type="match status" value="1"/>
</dbReference>
<feature type="domain" description="P-type ATPase C-terminal" evidence="21">
    <location>
        <begin position="1100"/>
        <end position="1345"/>
    </location>
</feature>
<evidence type="ECO:0000256" key="11">
    <source>
        <dbReference type="ARBA" id="ARBA00022989"/>
    </source>
</evidence>
<dbReference type="GO" id="GO:0045332">
    <property type="term" value="P:phospholipid translocation"/>
    <property type="evidence" value="ECO:0007669"/>
    <property type="project" value="TreeGrafter"/>
</dbReference>
<feature type="binding site" evidence="16">
    <location>
        <position position="790"/>
    </location>
    <ligand>
        <name>ATP</name>
        <dbReference type="ChEBI" id="CHEBI:30616"/>
    </ligand>
</feature>
<feature type="domain" description="P-type ATPase N-terminal" evidence="20">
    <location>
        <begin position="54"/>
        <end position="115"/>
    </location>
</feature>
<keyword evidence="22" id="KW-1185">Reference proteome</keyword>
<feature type="binding site" evidence="16">
    <location>
        <position position="940"/>
    </location>
    <ligand>
        <name>ATP</name>
        <dbReference type="ChEBI" id="CHEBI:30616"/>
    </ligand>
</feature>
<comment type="catalytic activity">
    <reaction evidence="14">
        <text>a beta-D-glucosyl-(1&lt;-&gt;1')-N-acylsphing-4-enine(out) + ATP + H2O = a beta-D-glucosyl-(1&lt;-&gt;1')-N-acylsphing-4-enine(in) + ADP + phosphate + H(+)</text>
        <dbReference type="Rhea" id="RHEA:66036"/>
        <dbReference type="ChEBI" id="CHEBI:15377"/>
        <dbReference type="ChEBI" id="CHEBI:15378"/>
        <dbReference type="ChEBI" id="CHEBI:22801"/>
        <dbReference type="ChEBI" id="CHEBI:30616"/>
        <dbReference type="ChEBI" id="CHEBI:43474"/>
        <dbReference type="ChEBI" id="CHEBI:456216"/>
    </reaction>
    <physiologicalReaction direction="left-to-right" evidence="14">
        <dbReference type="Rhea" id="RHEA:66037"/>
    </physiologicalReaction>
</comment>
<dbReference type="InterPro" id="IPR006539">
    <property type="entry name" value="P-type_ATPase_IV"/>
</dbReference>
<keyword evidence="9 17" id="KW-0460">Magnesium</keyword>
<dbReference type="Pfam" id="PF16212">
    <property type="entry name" value="PhoLip_ATPase_C"/>
    <property type="match status" value="1"/>
</dbReference>
<evidence type="ECO:0000313" key="22">
    <source>
        <dbReference type="Proteomes" id="UP000504624"/>
    </source>
</evidence>
<dbReference type="Pfam" id="PF16209">
    <property type="entry name" value="PhoLip_ATPase_N"/>
    <property type="match status" value="1"/>
</dbReference>
<feature type="binding site" evidence="17">
    <location>
        <position position="1078"/>
    </location>
    <ligand>
        <name>Mg(2+)</name>
        <dbReference type="ChEBI" id="CHEBI:18420"/>
    </ligand>
</feature>
<evidence type="ECO:0000256" key="8">
    <source>
        <dbReference type="ARBA" id="ARBA00022840"/>
    </source>
</evidence>
<dbReference type="InterPro" id="IPR008250">
    <property type="entry name" value="ATPase_P-typ_transduc_dom_A_sf"/>
</dbReference>
<dbReference type="RefSeq" id="XP_017660125.1">
    <property type="nucleotide sequence ID" value="XM_017804636.1"/>
</dbReference>
<dbReference type="FunFam" id="2.70.150.10:FF:000022">
    <property type="entry name" value="Phospholipid-transporting ATPase"/>
    <property type="match status" value="1"/>
</dbReference>
<dbReference type="FunFam" id="3.40.50.1000:FF:000023">
    <property type="entry name" value="Phospholipid-transporting ATPase"/>
    <property type="match status" value="1"/>
</dbReference>
<feature type="binding site" evidence="17">
    <location>
        <position position="458"/>
    </location>
    <ligand>
        <name>Mg(2+)</name>
        <dbReference type="ChEBI" id="CHEBI:18420"/>
    </ligand>
</feature>
<feature type="binding site" evidence="16">
    <location>
        <position position="1077"/>
    </location>
    <ligand>
        <name>ATP</name>
        <dbReference type="ChEBI" id="CHEBI:30616"/>
    </ligand>
</feature>
<comment type="catalytic activity">
    <reaction evidence="13 18">
        <text>ATP + H2O + phospholipidSide 1 = ADP + phosphate + phospholipidSide 2.</text>
        <dbReference type="EC" id="7.6.2.1"/>
    </reaction>
</comment>
<evidence type="ECO:0000256" key="12">
    <source>
        <dbReference type="ARBA" id="ARBA00023136"/>
    </source>
</evidence>
<comment type="cofactor">
    <cofactor evidence="1 17">
        <name>Mg(2+)</name>
        <dbReference type="ChEBI" id="CHEBI:18420"/>
    </cofactor>
</comment>
<keyword evidence="12 18" id="KW-0472">Membrane</keyword>
<dbReference type="Pfam" id="PF13246">
    <property type="entry name" value="Cation_ATPase"/>
    <property type="match status" value="1"/>
</dbReference>
<evidence type="ECO:0000256" key="4">
    <source>
        <dbReference type="ARBA" id="ARBA00022692"/>
    </source>
</evidence>
<dbReference type="GeneID" id="108492370"/>
<dbReference type="InterPro" id="IPR001757">
    <property type="entry name" value="P_typ_ATPase"/>
</dbReference>
<evidence type="ECO:0000256" key="3">
    <source>
        <dbReference type="ARBA" id="ARBA00008109"/>
    </source>
</evidence>
<evidence type="ECO:0000256" key="1">
    <source>
        <dbReference type="ARBA" id="ARBA00001946"/>
    </source>
</evidence>
<accession>A0A6J0G980</accession>
<reference evidence="23 24" key="1">
    <citation type="submission" date="2025-04" db="UniProtKB">
        <authorList>
            <consortium name="RefSeq"/>
        </authorList>
    </citation>
    <scope>IDENTIFICATION</scope>
</reference>
<dbReference type="NCBIfam" id="TIGR01494">
    <property type="entry name" value="ATPase_P-type"/>
    <property type="match status" value="3"/>
</dbReference>
<dbReference type="InterPro" id="IPR044492">
    <property type="entry name" value="P_typ_ATPase_HD_dom"/>
</dbReference>
<evidence type="ECO:0000256" key="17">
    <source>
        <dbReference type="PIRSR" id="PIRSR606539-3"/>
    </source>
</evidence>
<dbReference type="SFLD" id="SFLDS00003">
    <property type="entry name" value="Haloacid_Dehalogenase"/>
    <property type="match status" value="1"/>
</dbReference>
<evidence type="ECO:0000259" key="21">
    <source>
        <dbReference type="Pfam" id="PF16212"/>
    </source>
</evidence>
<dbReference type="OrthoDB" id="377733at2759"/>
<evidence type="ECO:0000256" key="19">
    <source>
        <dbReference type="SAM" id="MobiDB-lite"/>
    </source>
</evidence>
<evidence type="ECO:0000256" key="6">
    <source>
        <dbReference type="ARBA" id="ARBA00022741"/>
    </source>
</evidence>
<keyword evidence="4 18" id="KW-0812">Transmembrane</keyword>
<dbReference type="InterPro" id="IPR032631">
    <property type="entry name" value="P-type_ATPase_N"/>
</dbReference>
<dbReference type="SUPFAM" id="SSF81665">
    <property type="entry name" value="Calcium ATPase, transmembrane domain M"/>
    <property type="match status" value="1"/>
</dbReference>
<feature type="transmembrane region" description="Helical" evidence="18">
    <location>
        <begin position="1316"/>
        <end position="1335"/>
    </location>
</feature>
<dbReference type="CTD" id="57205"/>
<feature type="transmembrane region" description="Helical" evidence="18">
    <location>
        <begin position="1214"/>
        <end position="1236"/>
    </location>
</feature>
<dbReference type="PANTHER" id="PTHR24092">
    <property type="entry name" value="PROBABLE PHOSPHOLIPID-TRANSPORTING ATPASE"/>
    <property type="match status" value="1"/>
</dbReference>
<dbReference type="SUPFAM" id="SSF56784">
    <property type="entry name" value="HAD-like"/>
    <property type="match status" value="2"/>
</dbReference>
<dbReference type="EC" id="7.6.2.1" evidence="18"/>
<feature type="binding site" evidence="17">
    <location>
        <position position="1074"/>
    </location>
    <ligand>
        <name>Mg(2+)</name>
        <dbReference type="ChEBI" id="CHEBI:18420"/>
    </ligand>
</feature>
<feature type="transmembrane region" description="Helical" evidence="18">
    <location>
        <begin position="1270"/>
        <end position="1295"/>
    </location>
</feature>
<feature type="binding site" evidence="16">
    <location>
        <position position="748"/>
    </location>
    <ligand>
        <name>ATP</name>
        <dbReference type="ChEBI" id="CHEBI:30616"/>
    </ligand>
</feature>
<evidence type="ECO:0000256" key="7">
    <source>
        <dbReference type="ARBA" id="ARBA00022824"/>
    </source>
</evidence>
<dbReference type="PROSITE" id="PS00154">
    <property type="entry name" value="ATPASE_E1_E2"/>
    <property type="match status" value="1"/>
</dbReference>
<keyword evidence="5 17" id="KW-0479">Metal-binding</keyword>
<evidence type="ECO:0000259" key="20">
    <source>
        <dbReference type="Pfam" id="PF16209"/>
    </source>
</evidence>
<dbReference type="InterPro" id="IPR023298">
    <property type="entry name" value="ATPase_P-typ_TM_dom_sf"/>
</dbReference>
<gene>
    <name evidence="23 24" type="primary">ATP10D</name>
</gene>
<comment type="subcellular location">
    <subcellularLocation>
        <location evidence="2">Endoplasmic reticulum membrane</location>
        <topology evidence="2">Multi-pass membrane protein</topology>
    </subcellularLocation>
    <subcellularLocation>
        <location evidence="18">Membrane</location>
        <topology evidence="18">Multi-pass membrane protein</topology>
    </subcellularLocation>
</comment>
<evidence type="ECO:0000256" key="2">
    <source>
        <dbReference type="ARBA" id="ARBA00004477"/>
    </source>
</evidence>
<organism evidence="22 23">
    <name type="scientific">Lepidothrix coronata</name>
    <name type="common">blue-crowned manakin</name>
    <dbReference type="NCBI Taxonomy" id="321398"/>
    <lineage>
        <taxon>Eukaryota</taxon>
        <taxon>Metazoa</taxon>
        <taxon>Chordata</taxon>
        <taxon>Craniata</taxon>
        <taxon>Vertebrata</taxon>
        <taxon>Euteleostomi</taxon>
        <taxon>Archelosauria</taxon>
        <taxon>Archosauria</taxon>
        <taxon>Dinosauria</taxon>
        <taxon>Saurischia</taxon>
        <taxon>Theropoda</taxon>
        <taxon>Coelurosauria</taxon>
        <taxon>Aves</taxon>
        <taxon>Neognathae</taxon>
        <taxon>Neoaves</taxon>
        <taxon>Telluraves</taxon>
        <taxon>Australaves</taxon>
        <taxon>Passeriformes</taxon>
        <taxon>Pipridae</taxon>
        <taxon>Lepidothrix</taxon>
    </lineage>
</organism>
<keyword evidence="8 16" id="KW-0067">ATP-binding</keyword>
<sequence length="1505" mass="169349">MADPIRWARYRWQRLISAEGRESSSSNSSSKCHQSSKTTGKHRIVIPCLGHFKEEYEKVSKLYMNNKIRTTKYTLLNFLPRNLFEQFHRVANLYFLFLVVLNWVPLVEAFQKEITMLPLVGVLTIIAVKDGLEDYSRYKMDKQINNLLTKVYSRCKLAEEVIFHCPHGFSNPFHPVWRVRKEKKYIDECWKNVNVGDFVRLSRNEIIPADMVLLYSSDLDGICYIETAGLDGETNLKQRQVVKGYAEQVSEIDPEEFSSRIECESPNNNLSRFRGFVEHSNKDRVALSKENLLLRGCTVRNTEAVVGIVVYAGHETKAMLNNNGPHYKRSKLERKVNTDILWCVLLLILMCLTGAIGHGIWLTRYSEIPFINIPKPDGKSVPPVLAGFYMFWTMIILLQVLIPVSLYVSIEIVKLGQIYLIQNDIDFYHEKTDSTIQCRALNIAEDLGQIQYIFSDKTGTLTENKMVFRRCSIAGQEYCHEENAKRLESYQDMDSEHEDSVDCQCGSSTHMSKWQRHSCRAVCEPLNRKSLNQLSGSYPAFIRENGAGGGPHSGHMAFSSPIETDVIPDTQLLEKFSQISFHSYQQSEEASSKLTLETMYITDFFLALAICNTVVVSVPHQPRQKMRLSSLGRMPIKSLEDIRQMFQRLSVRRLSSSPLPSVKESSSESPNSFVRKLSIFRMKLASPALDGAAQRAGEPHNTDSPENSQVPQELDMVNGAGCEPNSAVSSIELSPLPKLCYEAESPDEAALVHAARAYKCVLQSRTPDQVTVDFAGLGSLTFQLLHILPFDSLRKRMSVVVRHPISNKVVVYTKGADSVMMDLLRTASEACTNNSEIEEKIKERTQQHLDDYARRGLRTLCIAKKVMSDAEYAEWLNHHFLAETSIDNREKLLLESATRLETELTLLGATGIEDRLQEGVPDTIQALRKAGIKIWMLTGDKRETAVNIAYACKLLEPDDRIFSLKSQSRDVCALVMSKILEDIQKNASAKKKPSQKLGNVFTSPSTQTPGFSAGLVIDGRTLEHVLHDSLQSIFLELTEKCRAVVCCQATPLQKSVLVKLVRSKLKAVTLAVGDGANDVSMIQVADTGVGISGQEGMQAVMASDFAISQFRHLRKLLLVHGHWCYTRLANMVLYYFYKNVTYVNLLFWYQFFCGFSGTSMTDYWILILFNLLFTSVPPIIYGVLDKDVSAEILMQLPQLYMMSQKSVAYVPSTLWITLLDAFYQSLVCFFVPYFTYYDSDIDILSFGNPINTAALFTILFHLLIECKSVTWIHTVVIVGSILFYFIFTLAFGATCKTHNPRSNSYWIMEKHITDPVFYLVFLLTTCVALLPRYFLRVLQGTLFPSPLLRAKHLDRLTLEGQTEAIKRWKDECDVNDRGESQATSVSFSSAAGAVSEEETIDSVLPTSKTPFQACSRDGLVEDTSSLLDIQDDSGSTNDLNSKKTEFLNLSKETNTDTFGGINSCAKVSACASEVGSSAVSPADKAGLNSLLCEEDALVCFTKLEC</sequence>
<feature type="binding site" evidence="16">
    <location>
        <position position="939"/>
    </location>
    <ligand>
        <name>ATP</name>
        <dbReference type="ChEBI" id="CHEBI:30616"/>
    </ligand>
</feature>